<dbReference type="PROSITE" id="PS51257">
    <property type="entry name" value="PROKAR_LIPOPROTEIN"/>
    <property type="match status" value="1"/>
</dbReference>
<accession>A0AAN8Q1V3</accession>
<evidence type="ECO:0000256" key="6">
    <source>
        <dbReference type="ARBA" id="ARBA00022692"/>
    </source>
</evidence>
<comment type="caution">
    <text evidence="15">The sequence shown here is derived from an EMBL/GenBank/DDBJ whole genome shotgun (WGS) entry which is preliminary data.</text>
</comment>
<evidence type="ECO:0000256" key="8">
    <source>
        <dbReference type="ARBA" id="ARBA00022824"/>
    </source>
</evidence>
<evidence type="ECO:0000256" key="5">
    <source>
        <dbReference type="ARBA" id="ARBA00022685"/>
    </source>
</evidence>
<gene>
    <name evidence="15" type="ORF">SNE40_000139</name>
</gene>
<feature type="domain" description="Renin receptor N-terminal" evidence="14">
    <location>
        <begin position="25"/>
        <end position="278"/>
    </location>
</feature>
<keyword evidence="4" id="KW-1003">Cell membrane</keyword>
<keyword evidence="10 12" id="KW-0472">Membrane</keyword>
<protein>
    <recommendedName>
        <fullName evidence="17">Renin receptor</fullName>
    </recommendedName>
</protein>
<evidence type="ECO:0000256" key="10">
    <source>
        <dbReference type="ARBA" id="ARBA00023136"/>
    </source>
</evidence>
<evidence type="ECO:0000256" key="12">
    <source>
        <dbReference type="SAM" id="Phobius"/>
    </source>
</evidence>
<keyword evidence="7" id="KW-0732">Signal</keyword>
<evidence type="ECO:0000256" key="4">
    <source>
        <dbReference type="ARBA" id="ARBA00022475"/>
    </source>
</evidence>
<sequence>MATDEKSVKMLQVFVGIMALSGCLCQQLVVTHAPKYISFHQQDAKLPASDVPDVIASTLGLNTQTGNEWKGISHTSIFKKPKANVLITLVTDNKHSSPVKLNNVASFPVLDDFLGISMEDVRNNLQRTFLDQDPLSLDMLTDTNLFDLQTENQFLRKLPNSLRMMKDRLLDSDSIIQKINPGSLNSSVGADSMLMGELQMIDDVLNTLKSNDKATKSKSPDLLSFTITGLHKVAEKHGASSDKTNDANKMVTDFIHHATDEFKKLYKDNVVVEVLTLTPQKGQIRKVRSLLASTEAPSTGGLKLNLADDYDENFPAMFNIVLWTMVILAIAVYIIIYGMWFIDPGRDSIIYRMTSQRLKKD</sequence>
<keyword evidence="16" id="KW-1185">Reference proteome</keyword>
<dbReference type="Proteomes" id="UP001347796">
    <property type="component" value="Unassembled WGS sequence"/>
</dbReference>
<evidence type="ECO:0000256" key="2">
    <source>
        <dbReference type="ARBA" id="ARBA00004251"/>
    </source>
</evidence>
<dbReference type="Pfam" id="PF25294">
    <property type="entry name" value="RENR_N"/>
    <property type="match status" value="1"/>
</dbReference>
<evidence type="ECO:0008006" key="17">
    <source>
        <dbReference type="Google" id="ProtNLM"/>
    </source>
</evidence>
<proteinExistence type="predicted"/>
<dbReference type="PANTHER" id="PTHR13351">
    <property type="entry name" value="RENIN RECEPTOR"/>
    <property type="match status" value="1"/>
</dbReference>
<dbReference type="GO" id="GO:0098588">
    <property type="term" value="C:bounding membrane of organelle"/>
    <property type="evidence" value="ECO:0007669"/>
    <property type="project" value="UniProtKB-ARBA"/>
</dbReference>
<dbReference type="InterPro" id="IPR056780">
    <property type="entry name" value="Renin_r_C"/>
</dbReference>
<dbReference type="GO" id="GO:0009897">
    <property type="term" value="C:external side of plasma membrane"/>
    <property type="evidence" value="ECO:0007669"/>
    <property type="project" value="TreeGrafter"/>
</dbReference>
<dbReference type="InterPro" id="IPR012493">
    <property type="entry name" value="Renin_rcpt"/>
</dbReference>
<feature type="domain" description="Renin receptor-like C-terminal transmembrane spanning segment" evidence="13">
    <location>
        <begin position="285"/>
        <end position="361"/>
    </location>
</feature>
<organism evidence="15 16">
    <name type="scientific">Patella caerulea</name>
    <name type="common">Rayed Mediterranean limpet</name>
    <dbReference type="NCBI Taxonomy" id="87958"/>
    <lineage>
        <taxon>Eukaryota</taxon>
        <taxon>Metazoa</taxon>
        <taxon>Spiralia</taxon>
        <taxon>Lophotrochozoa</taxon>
        <taxon>Mollusca</taxon>
        <taxon>Gastropoda</taxon>
        <taxon>Patellogastropoda</taxon>
        <taxon>Patelloidea</taxon>
        <taxon>Patellidae</taxon>
        <taxon>Patella</taxon>
    </lineage>
</organism>
<feature type="transmembrane region" description="Helical" evidence="12">
    <location>
        <begin position="320"/>
        <end position="342"/>
    </location>
</feature>
<evidence type="ECO:0000313" key="15">
    <source>
        <dbReference type="EMBL" id="KAK6194517.1"/>
    </source>
</evidence>
<dbReference type="GO" id="GO:0031982">
    <property type="term" value="C:vesicle"/>
    <property type="evidence" value="ECO:0007669"/>
    <property type="project" value="UniProtKB-SubCell"/>
</dbReference>
<dbReference type="InterPro" id="IPR057318">
    <property type="entry name" value="RENR_N"/>
</dbReference>
<evidence type="ECO:0000256" key="11">
    <source>
        <dbReference type="ARBA" id="ARBA00023170"/>
    </source>
</evidence>
<dbReference type="GO" id="GO:0030177">
    <property type="term" value="P:positive regulation of Wnt signaling pathway"/>
    <property type="evidence" value="ECO:0007669"/>
    <property type="project" value="TreeGrafter"/>
</dbReference>
<evidence type="ECO:0000256" key="1">
    <source>
        <dbReference type="ARBA" id="ARBA00004115"/>
    </source>
</evidence>
<keyword evidence="9 12" id="KW-1133">Transmembrane helix</keyword>
<evidence type="ECO:0000256" key="7">
    <source>
        <dbReference type="ARBA" id="ARBA00022729"/>
    </source>
</evidence>
<evidence type="ECO:0000256" key="3">
    <source>
        <dbReference type="ARBA" id="ARBA00004373"/>
    </source>
</evidence>
<evidence type="ECO:0000256" key="9">
    <source>
        <dbReference type="ARBA" id="ARBA00022989"/>
    </source>
</evidence>
<dbReference type="GO" id="GO:0005789">
    <property type="term" value="C:endoplasmic reticulum membrane"/>
    <property type="evidence" value="ECO:0007669"/>
    <property type="project" value="UniProtKB-SubCell"/>
</dbReference>
<evidence type="ECO:0000259" key="13">
    <source>
        <dbReference type="Pfam" id="PF07850"/>
    </source>
</evidence>
<name>A0AAN8Q1V3_PATCE</name>
<dbReference type="AlphaFoldDB" id="A0AAN8Q1V3"/>
<evidence type="ECO:0000313" key="16">
    <source>
        <dbReference type="Proteomes" id="UP001347796"/>
    </source>
</evidence>
<dbReference type="EMBL" id="JAZGQO010000001">
    <property type="protein sequence ID" value="KAK6194517.1"/>
    <property type="molecule type" value="Genomic_DNA"/>
</dbReference>
<dbReference type="PANTHER" id="PTHR13351:SF1">
    <property type="entry name" value="RENIN RECEPTOR"/>
    <property type="match status" value="1"/>
</dbReference>
<evidence type="ECO:0000259" key="14">
    <source>
        <dbReference type="Pfam" id="PF25294"/>
    </source>
</evidence>
<dbReference type="Pfam" id="PF07850">
    <property type="entry name" value="Renin_r"/>
    <property type="match status" value="1"/>
</dbReference>
<comment type="subcellular location">
    <subcellularLocation>
        <location evidence="2">Cell membrane</location>
        <topology evidence="2">Single-pass type I membrane protein</topology>
    </subcellularLocation>
    <subcellularLocation>
        <location evidence="1">Endoplasmic reticulum membrane</location>
        <topology evidence="1">Single-pass type I membrane protein</topology>
    </subcellularLocation>
    <subcellularLocation>
        <location evidence="3">Vesicle</location>
    </subcellularLocation>
</comment>
<keyword evidence="6 12" id="KW-0812">Transmembrane</keyword>
<keyword evidence="11" id="KW-0675">Receptor</keyword>
<reference evidence="15 16" key="1">
    <citation type="submission" date="2024-01" db="EMBL/GenBank/DDBJ databases">
        <title>The genome of the rayed Mediterranean limpet Patella caerulea (Linnaeus, 1758).</title>
        <authorList>
            <person name="Anh-Thu Weber A."/>
            <person name="Halstead-Nussloch G."/>
        </authorList>
    </citation>
    <scope>NUCLEOTIDE SEQUENCE [LARGE SCALE GENOMIC DNA]</scope>
    <source>
        <strain evidence="15">AATW-2023a</strain>
        <tissue evidence="15">Whole specimen</tissue>
    </source>
</reference>
<keyword evidence="8" id="KW-0256">Endoplasmic reticulum</keyword>
<dbReference type="GO" id="GO:0038023">
    <property type="term" value="F:signaling receptor activity"/>
    <property type="evidence" value="ECO:0007669"/>
    <property type="project" value="InterPro"/>
</dbReference>
<keyword evidence="5" id="KW-0165">Cleavage on pair of basic residues</keyword>